<dbReference type="SMART" id="SM00248">
    <property type="entry name" value="ANK"/>
    <property type="match status" value="2"/>
</dbReference>
<organism evidence="6 7">
    <name type="scientific">Actinidia rufa</name>
    <dbReference type="NCBI Taxonomy" id="165716"/>
    <lineage>
        <taxon>Eukaryota</taxon>
        <taxon>Viridiplantae</taxon>
        <taxon>Streptophyta</taxon>
        <taxon>Embryophyta</taxon>
        <taxon>Tracheophyta</taxon>
        <taxon>Spermatophyta</taxon>
        <taxon>Magnoliopsida</taxon>
        <taxon>eudicotyledons</taxon>
        <taxon>Gunneridae</taxon>
        <taxon>Pentapetalae</taxon>
        <taxon>asterids</taxon>
        <taxon>Ericales</taxon>
        <taxon>Actinidiaceae</taxon>
        <taxon>Actinidia</taxon>
    </lineage>
</organism>
<gene>
    <name evidence="6" type="ORF">Acr_15g0001990</name>
</gene>
<protein>
    <submittedName>
        <fullName evidence="6">Zinc finger (CCCH-type) family protein</fullName>
    </submittedName>
</protein>
<name>A0A7J0FTV9_9ERIC</name>
<proteinExistence type="predicted"/>
<dbReference type="Gene3D" id="1.25.40.20">
    <property type="entry name" value="Ankyrin repeat-containing domain"/>
    <property type="match status" value="1"/>
</dbReference>
<dbReference type="Proteomes" id="UP000585474">
    <property type="component" value="Unassembled WGS sequence"/>
</dbReference>
<accession>A0A7J0FTV9</accession>
<comment type="caution">
    <text evidence="6">The sequence shown here is derived from an EMBL/GenBank/DDBJ whole genome shotgun (WGS) entry which is preliminary data.</text>
</comment>
<evidence type="ECO:0000313" key="7">
    <source>
        <dbReference type="Proteomes" id="UP000585474"/>
    </source>
</evidence>
<evidence type="ECO:0000256" key="5">
    <source>
        <dbReference type="SAM" id="MobiDB-lite"/>
    </source>
</evidence>
<dbReference type="AlphaFoldDB" id="A0A7J0FTV9"/>
<dbReference type="SUPFAM" id="SSF48403">
    <property type="entry name" value="Ankyrin repeat"/>
    <property type="match status" value="1"/>
</dbReference>
<keyword evidence="3" id="KW-0862">Zinc</keyword>
<evidence type="ECO:0000256" key="1">
    <source>
        <dbReference type="ARBA" id="ARBA00022723"/>
    </source>
</evidence>
<evidence type="ECO:0000313" key="6">
    <source>
        <dbReference type="EMBL" id="GFZ01590.1"/>
    </source>
</evidence>
<dbReference type="InterPro" id="IPR045234">
    <property type="entry name" value="Unkempt-like"/>
</dbReference>
<keyword evidence="2" id="KW-0863">Zinc-finger</keyword>
<evidence type="ECO:0000256" key="4">
    <source>
        <dbReference type="PROSITE-ProRule" id="PRU00023"/>
    </source>
</evidence>
<dbReference type="OrthoDB" id="410307at2759"/>
<dbReference type="PANTHER" id="PTHR14493:SF87">
    <property type="entry name" value="ZINC FINGER CCCH DOMAIN-CONTAINING PROTEIN 66"/>
    <property type="match status" value="1"/>
</dbReference>
<keyword evidence="1" id="KW-0479">Metal-binding</keyword>
<feature type="repeat" description="ANK" evidence="4">
    <location>
        <begin position="76"/>
        <end position="101"/>
    </location>
</feature>
<dbReference type="EMBL" id="BJWL01000015">
    <property type="protein sequence ID" value="GFZ01590.1"/>
    <property type="molecule type" value="Genomic_DNA"/>
</dbReference>
<dbReference type="PANTHER" id="PTHR14493">
    <property type="entry name" value="UNKEMPT FAMILY MEMBER"/>
    <property type="match status" value="1"/>
</dbReference>
<dbReference type="PROSITE" id="PS50088">
    <property type="entry name" value="ANK_REPEAT"/>
    <property type="match status" value="2"/>
</dbReference>
<dbReference type="InterPro" id="IPR002110">
    <property type="entry name" value="Ankyrin_rpt"/>
</dbReference>
<evidence type="ECO:0000256" key="2">
    <source>
        <dbReference type="ARBA" id="ARBA00022771"/>
    </source>
</evidence>
<dbReference type="PROSITE" id="PS50297">
    <property type="entry name" value="ANK_REP_REGION"/>
    <property type="match status" value="2"/>
</dbReference>
<feature type="compositionally biased region" description="Polar residues" evidence="5">
    <location>
        <begin position="415"/>
        <end position="434"/>
    </location>
</feature>
<reference evidence="6 7" key="1">
    <citation type="submission" date="2019-07" db="EMBL/GenBank/DDBJ databases">
        <title>De Novo Assembly of kiwifruit Actinidia rufa.</title>
        <authorList>
            <person name="Sugita-Konishi S."/>
            <person name="Sato K."/>
            <person name="Mori E."/>
            <person name="Abe Y."/>
            <person name="Kisaki G."/>
            <person name="Hamano K."/>
            <person name="Suezawa K."/>
            <person name="Otani M."/>
            <person name="Fukuda T."/>
            <person name="Manabe T."/>
            <person name="Gomi K."/>
            <person name="Tabuchi M."/>
            <person name="Akimitsu K."/>
            <person name="Kataoka I."/>
        </authorList>
    </citation>
    <scope>NUCLEOTIDE SEQUENCE [LARGE SCALE GENOMIC DNA]</scope>
    <source>
        <strain evidence="7">cv. Fuchu</strain>
    </source>
</reference>
<dbReference type="InterPro" id="IPR036770">
    <property type="entry name" value="Ankyrin_rpt-contain_sf"/>
</dbReference>
<evidence type="ECO:0000256" key="3">
    <source>
        <dbReference type="ARBA" id="ARBA00022833"/>
    </source>
</evidence>
<dbReference type="GO" id="GO:0008270">
    <property type="term" value="F:zinc ion binding"/>
    <property type="evidence" value="ECO:0007669"/>
    <property type="project" value="UniProtKB-KW"/>
</dbReference>
<dbReference type="Pfam" id="PF12796">
    <property type="entry name" value="Ank_2"/>
    <property type="match status" value="1"/>
</dbReference>
<feature type="repeat" description="ANK" evidence="4">
    <location>
        <begin position="111"/>
        <end position="146"/>
    </location>
</feature>
<keyword evidence="7" id="KW-1185">Reference proteome</keyword>
<sequence length="536" mass="57087">MCSGSKGKPCIAGLVMENCESKQKKGVLGSFSVLLELCATDDLVGFKIAVEEEGHDIDEPSCWYGRRIGSNKMGFEERTPLMIAAMFGSKQILSYVLETGAVDVNRACGLDGATALHCAVAGGSASSPDVVKLLLNASADTNSLDANGNRPGDLMVPYLNSSFNSRRIECLLTGSSNIGEECVLPDHAIKPMEEQVDQQILIPATSKDGRLPSPTSFSNGASSLDMTSISPITLGSPSRLVPPASTPPMTPLGASPMNGSMWQKHPNIVPPALQLSRSRLKTASSARDMDLDAELLGLESYRRRQQQLMDEISSLSSPTSWNNTLAPASAYAASSVDQSGDVQSPTGMQIRQNINQHIRSSHPASLSSSPVRSFPSFGIDPSGAASAAVLNSRAAAFAKRSQSFIDRSTVNRLSGLSSPASSANVMPSTRSNWGSADGKLDWAIQKEELNKLRKSASFGLRSSSSSSMTPTASMLATGDDPDVSWGQSLAKNAPSVEHGHFGFEEQHRQHHLNIGGSEMLPSWVEQLYMEQEQIVA</sequence>
<keyword evidence="4" id="KW-0040">ANK repeat</keyword>
<feature type="region of interest" description="Disordered" evidence="5">
    <location>
        <begin position="415"/>
        <end position="435"/>
    </location>
</feature>